<sequence>MEAWTSLKERMESQFTKKMALGSMTRARAKRFKDSIMGLVRTHLDDMKTIQVQLKSFDDDLSKKTPINYKYNGK</sequence>
<dbReference type="OrthoDB" id="912587at2759"/>
<dbReference type="EMBL" id="AWWV01009038">
    <property type="protein sequence ID" value="OMO88266.1"/>
    <property type="molecule type" value="Genomic_DNA"/>
</dbReference>
<evidence type="ECO:0000313" key="1">
    <source>
        <dbReference type="EMBL" id="OMO88266.1"/>
    </source>
</evidence>
<dbReference type="AlphaFoldDB" id="A0A1R3J0F1"/>
<reference evidence="1 2" key="1">
    <citation type="submission" date="2013-09" db="EMBL/GenBank/DDBJ databases">
        <title>Corchorus capsularis genome sequencing.</title>
        <authorList>
            <person name="Alam M."/>
            <person name="Haque M.S."/>
            <person name="Islam M.S."/>
            <person name="Emdad E.M."/>
            <person name="Islam M.M."/>
            <person name="Ahmed B."/>
            <person name="Halim A."/>
            <person name="Hossen Q.M.M."/>
            <person name="Hossain M.Z."/>
            <person name="Ahmed R."/>
            <person name="Khan M.M."/>
            <person name="Islam R."/>
            <person name="Rashid M.M."/>
            <person name="Khan S.A."/>
            <person name="Rahman M.S."/>
            <person name="Alam M."/>
        </authorList>
    </citation>
    <scope>NUCLEOTIDE SEQUENCE [LARGE SCALE GENOMIC DNA]</scope>
    <source>
        <strain evidence="2">cv. CVL-1</strain>
        <tissue evidence="1">Whole seedling</tissue>
    </source>
</reference>
<organism evidence="1 2">
    <name type="scientific">Corchorus capsularis</name>
    <name type="common">Jute</name>
    <dbReference type="NCBI Taxonomy" id="210143"/>
    <lineage>
        <taxon>Eukaryota</taxon>
        <taxon>Viridiplantae</taxon>
        <taxon>Streptophyta</taxon>
        <taxon>Embryophyta</taxon>
        <taxon>Tracheophyta</taxon>
        <taxon>Spermatophyta</taxon>
        <taxon>Magnoliopsida</taxon>
        <taxon>eudicotyledons</taxon>
        <taxon>Gunneridae</taxon>
        <taxon>Pentapetalae</taxon>
        <taxon>rosids</taxon>
        <taxon>malvids</taxon>
        <taxon>Malvales</taxon>
        <taxon>Malvaceae</taxon>
        <taxon>Grewioideae</taxon>
        <taxon>Apeibeae</taxon>
        <taxon>Corchorus</taxon>
    </lineage>
</organism>
<proteinExistence type="predicted"/>
<comment type="caution">
    <text evidence="1">The sequence shown here is derived from an EMBL/GenBank/DDBJ whole genome shotgun (WGS) entry which is preliminary data.</text>
</comment>
<dbReference type="Proteomes" id="UP000188268">
    <property type="component" value="Unassembled WGS sequence"/>
</dbReference>
<accession>A0A1R3J0F1</accession>
<gene>
    <name evidence="1" type="ORF">CCACVL1_08494</name>
</gene>
<name>A0A1R3J0F1_COCAP</name>
<evidence type="ECO:0000313" key="2">
    <source>
        <dbReference type="Proteomes" id="UP000188268"/>
    </source>
</evidence>
<dbReference type="Gramene" id="OMO88266">
    <property type="protein sequence ID" value="OMO88266"/>
    <property type="gene ID" value="CCACVL1_08494"/>
</dbReference>
<protein>
    <submittedName>
        <fullName evidence="1">Uncharacterized protein</fullName>
    </submittedName>
</protein>
<keyword evidence="2" id="KW-1185">Reference proteome</keyword>